<dbReference type="EMBL" id="CP154858">
    <property type="protein sequence ID" value="XDT71248.1"/>
    <property type="molecule type" value="Genomic_DNA"/>
</dbReference>
<evidence type="ECO:0000256" key="3">
    <source>
        <dbReference type="ARBA" id="ARBA00029447"/>
    </source>
</evidence>
<evidence type="ECO:0000259" key="6">
    <source>
        <dbReference type="PROSITE" id="PS50111"/>
    </source>
</evidence>
<dbReference type="KEGG" id="tcd:AAIA72_10570"/>
<dbReference type="RefSeq" id="WP_369600286.1">
    <property type="nucleotide sequence ID" value="NZ_CP154858.1"/>
</dbReference>
<evidence type="ECO:0000256" key="5">
    <source>
        <dbReference type="SAM" id="Phobius"/>
    </source>
</evidence>
<gene>
    <name evidence="7" type="ORF">AAIA72_10570</name>
</gene>
<dbReference type="PANTHER" id="PTHR32089:SF112">
    <property type="entry name" value="LYSOZYME-LIKE PROTEIN-RELATED"/>
    <property type="match status" value="1"/>
</dbReference>
<accession>A0AB39UT51</accession>
<evidence type="ECO:0000256" key="2">
    <source>
        <dbReference type="ARBA" id="ARBA00023224"/>
    </source>
</evidence>
<protein>
    <submittedName>
        <fullName evidence="7">Methyl-accepting chemotaxis protein</fullName>
    </submittedName>
</protein>
<dbReference type="PANTHER" id="PTHR32089">
    <property type="entry name" value="METHYL-ACCEPTING CHEMOTAXIS PROTEIN MCPB"/>
    <property type="match status" value="1"/>
</dbReference>
<dbReference type="PROSITE" id="PS50111">
    <property type="entry name" value="CHEMOTAXIS_TRANSDUC_2"/>
    <property type="match status" value="1"/>
</dbReference>
<dbReference type="GO" id="GO:0004888">
    <property type="term" value="F:transmembrane signaling receptor activity"/>
    <property type="evidence" value="ECO:0007669"/>
    <property type="project" value="InterPro"/>
</dbReference>
<feature type="domain" description="Methyl-accepting transducer" evidence="6">
    <location>
        <begin position="196"/>
        <end position="432"/>
    </location>
</feature>
<dbReference type="PRINTS" id="PR00260">
    <property type="entry name" value="CHEMTRNSDUCR"/>
</dbReference>
<evidence type="ECO:0000256" key="4">
    <source>
        <dbReference type="PROSITE-ProRule" id="PRU00284"/>
    </source>
</evidence>
<dbReference type="InterPro" id="IPR004089">
    <property type="entry name" value="MCPsignal_dom"/>
</dbReference>
<dbReference type="GO" id="GO:0006935">
    <property type="term" value="P:chemotaxis"/>
    <property type="evidence" value="ECO:0007669"/>
    <property type="project" value="InterPro"/>
</dbReference>
<reference evidence="7" key="1">
    <citation type="submission" date="2024-05" db="EMBL/GenBank/DDBJ databases">
        <title>Genome sequencing of novel strain.</title>
        <authorList>
            <person name="Ganbat D."/>
            <person name="Ganbat S."/>
            <person name="Lee S.-J."/>
        </authorList>
    </citation>
    <scope>NUCLEOTIDE SEQUENCE</scope>
    <source>
        <strain evidence="7">SMD15-11</strain>
    </source>
</reference>
<feature type="transmembrane region" description="Helical" evidence="5">
    <location>
        <begin position="12"/>
        <end position="31"/>
    </location>
</feature>
<evidence type="ECO:0000256" key="1">
    <source>
        <dbReference type="ARBA" id="ARBA00004370"/>
    </source>
</evidence>
<dbReference type="AlphaFoldDB" id="A0AB39UT51"/>
<comment type="similarity">
    <text evidence="3">Belongs to the methyl-accepting chemotaxis (MCP) protein family.</text>
</comment>
<evidence type="ECO:0000313" key="7">
    <source>
        <dbReference type="EMBL" id="XDT71248.1"/>
    </source>
</evidence>
<dbReference type="GO" id="GO:0016020">
    <property type="term" value="C:membrane"/>
    <property type="evidence" value="ECO:0007669"/>
    <property type="project" value="UniProtKB-SubCell"/>
</dbReference>
<feature type="transmembrane region" description="Helical" evidence="5">
    <location>
        <begin position="169"/>
        <end position="187"/>
    </location>
</feature>
<keyword evidence="5" id="KW-1133">Transmembrane helix</keyword>
<sequence length="465" mass="51081">MTLFERKTLIQRIAIIPGLFALIMILLQVYLEVADTGLRTEAARLNLLNEIERNAEEVVLQRAILNDPAEARRALESVLEDLTLLREGGTMTFQGVALELPAFESSRRDLLNAMAGALHSLETNLVNPEDHTGWETSLRNLLRTSAQLRKQVNQRIEADSNQRLLVGRMGTLAAVLTGLLISGWILFTTRRQLASIAETLKKNSSDLASAAQEQRAQIVQQSASVNETTSASAELKASQKEVLEHANQVEGLSQQAVDVVEKGQSAMQSTLQSLTGIEAKNQATADRILNLSERSQQIGRVVDAIQEITDQINLLALNASIEAARAGEHGKGFTVVAAEVRKLANRTRESADDIANMIRDMQNSTSATVLATEENLKSVRQGQEAATHTCDIFERIVQLVQDSHTSSRQIRIACEQQALATSEINQSMEQINVGMRETIQAVEEIVFTATELSAMSQQVERLVGR</sequence>
<organism evidence="7">
    <name type="scientific">Thermohahella caldifontis</name>
    <dbReference type="NCBI Taxonomy" id="3142973"/>
    <lineage>
        <taxon>Bacteria</taxon>
        <taxon>Pseudomonadati</taxon>
        <taxon>Pseudomonadota</taxon>
        <taxon>Gammaproteobacteria</taxon>
        <taxon>Oceanospirillales</taxon>
        <taxon>Hahellaceae</taxon>
        <taxon>Thermohahella</taxon>
    </lineage>
</organism>
<name>A0AB39UT51_9GAMM</name>
<comment type="subcellular location">
    <subcellularLocation>
        <location evidence="1">Membrane</location>
    </subcellularLocation>
</comment>
<dbReference type="Pfam" id="PF00015">
    <property type="entry name" value="MCPsignal"/>
    <property type="match status" value="1"/>
</dbReference>
<keyword evidence="5" id="KW-0472">Membrane</keyword>
<dbReference type="SMART" id="SM00283">
    <property type="entry name" value="MA"/>
    <property type="match status" value="1"/>
</dbReference>
<dbReference type="Gene3D" id="1.10.287.950">
    <property type="entry name" value="Methyl-accepting chemotaxis protein"/>
    <property type="match status" value="1"/>
</dbReference>
<dbReference type="GO" id="GO:0007165">
    <property type="term" value="P:signal transduction"/>
    <property type="evidence" value="ECO:0007669"/>
    <property type="project" value="UniProtKB-KW"/>
</dbReference>
<proteinExistence type="inferred from homology"/>
<keyword evidence="5" id="KW-0812">Transmembrane</keyword>
<dbReference type="SUPFAM" id="SSF58104">
    <property type="entry name" value="Methyl-accepting chemotaxis protein (MCP) signaling domain"/>
    <property type="match status" value="1"/>
</dbReference>
<keyword evidence="2 4" id="KW-0807">Transducer</keyword>
<dbReference type="InterPro" id="IPR004090">
    <property type="entry name" value="Chemotax_Me-accpt_rcpt"/>
</dbReference>